<evidence type="ECO:0000256" key="1">
    <source>
        <dbReference type="SAM" id="MobiDB-lite"/>
    </source>
</evidence>
<dbReference type="Pfam" id="PF04186">
    <property type="entry name" value="FxsA"/>
    <property type="match status" value="1"/>
</dbReference>
<keyword evidence="2" id="KW-1133">Transmembrane helix</keyword>
<feature type="region of interest" description="Disordered" evidence="1">
    <location>
        <begin position="128"/>
        <end position="166"/>
    </location>
</feature>
<protein>
    <recommendedName>
        <fullName evidence="5">Phage T7 F exclusion suppressor FxsA</fullName>
    </recommendedName>
</protein>
<dbReference type="NCBIfam" id="NF008528">
    <property type="entry name" value="PRK11463.1-2"/>
    <property type="match status" value="1"/>
</dbReference>
<dbReference type="RefSeq" id="WP_345320211.1">
    <property type="nucleotide sequence ID" value="NZ_BAABGA010000016.1"/>
</dbReference>
<name>A0ABP8MDM4_9BACT</name>
<feature type="transmembrane region" description="Helical" evidence="2">
    <location>
        <begin position="30"/>
        <end position="47"/>
    </location>
</feature>
<dbReference type="EMBL" id="BAABGA010000016">
    <property type="protein sequence ID" value="GAA4448217.1"/>
    <property type="molecule type" value="Genomic_DNA"/>
</dbReference>
<keyword evidence="2" id="KW-0812">Transmembrane</keyword>
<evidence type="ECO:0000256" key="2">
    <source>
        <dbReference type="SAM" id="Phobius"/>
    </source>
</evidence>
<accession>A0ABP8MDM4</accession>
<gene>
    <name evidence="3" type="ORF">GCM10023156_11090</name>
</gene>
<sequence length="166" mass="17965">MFVRLLAAFIIIPLVELYLLLQLADATSGLTAFAVVIATGVLGSFLARREGANAWFRFQKALAEGRMPSREIQDGLMIVFAAAMLLTPGLLTDALGFTLLVPAGRALVRRYVMSRYIGSVHVHVAGQQDAGGFSPDDPDIDSPVYTTRKPSSAKTIDATSYHKTHE</sequence>
<feature type="compositionally biased region" description="Polar residues" evidence="1">
    <location>
        <begin position="144"/>
        <end position="158"/>
    </location>
</feature>
<organism evidence="3 4">
    <name type="scientific">Novipirellula rosea</name>
    <dbReference type="NCBI Taxonomy" id="1031540"/>
    <lineage>
        <taxon>Bacteria</taxon>
        <taxon>Pseudomonadati</taxon>
        <taxon>Planctomycetota</taxon>
        <taxon>Planctomycetia</taxon>
        <taxon>Pirellulales</taxon>
        <taxon>Pirellulaceae</taxon>
        <taxon>Novipirellula</taxon>
    </lineage>
</organism>
<evidence type="ECO:0000313" key="4">
    <source>
        <dbReference type="Proteomes" id="UP001500840"/>
    </source>
</evidence>
<proteinExistence type="predicted"/>
<feature type="transmembrane region" description="Helical" evidence="2">
    <location>
        <begin position="76"/>
        <end position="101"/>
    </location>
</feature>
<feature type="transmembrane region" description="Helical" evidence="2">
    <location>
        <begin position="5"/>
        <end position="24"/>
    </location>
</feature>
<dbReference type="InterPro" id="IPR007313">
    <property type="entry name" value="FxsA"/>
</dbReference>
<keyword evidence="2" id="KW-0472">Membrane</keyword>
<dbReference type="Proteomes" id="UP001500840">
    <property type="component" value="Unassembled WGS sequence"/>
</dbReference>
<keyword evidence="4" id="KW-1185">Reference proteome</keyword>
<dbReference type="PANTHER" id="PTHR35335:SF1">
    <property type="entry name" value="UPF0716 PROTEIN FXSA"/>
    <property type="match status" value="1"/>
</dbReference>
<reference evidence="4" key="1">
    <citation type="journal article" date="2019" name="Int. J. Syst. Evol. Microbiol.">
        <title>The Global Catalogue of Microorganisms (GCM) 10K type strain sequencing project: providing services to taxonomists for standard genome sequencing and annotation.</title>
        <authorList>
            <consortium name="The Broad Institute Genomics Platform"/>
            <consortium name="The Broad Institute Genome Sequencing Center for Infectious Disease"/>
            <person name="Wu L."/>
            <person name="Ma J."/>
        </authorList>
    </citation>
    <scope>NUCLEOTIDE SEQUENCE [LARGE SCALE GENOMIC DNA]</scope>
    <source>
        <strain evidence="4">JCM 17759</strain>
    </source>
</reference>
<dbReference type="PANTHER" id="PTHR35335">
    <property type="entry name" value="UPF0716 PROTEIN FXSA"/>
    <property type="match status" value="1"/>
</dbReference>
<evidence type="ECO:0000313" key="3">
    <source>
        <dbReference type="EMBL" id="GAA4448217.1"/>
    </source>
</evidence>
<evidence type="ECO:0008006" key="5">
    <source>
        <dbReference type="Google" id="ProtNLM"/>
    </source>
</evidence>
<comment type="caution">
    <text evidence="3">The sequence shown here is derived from an EMBL/GenBank/DDBJ whole genome shotgun (WGS) entry which is preliminary data.</text>
</comment>